<dbReference type="FunFam" id="1.50.10.20:FF:000006">
    <property type="entry name" value="Mannan endo-1,6-alpha-mannosidase"/>
    <property type="match status" value="1"/>
</dbReference>
<evidence type="ECO:0000313" key="14">
    <source>
        <dbReference type="EMBL" id="GMM38039.1"/>
    </source>
</evidence>
<evidence type="ECO:0000256" key="9">
    <source>
        <dbReference type="ARBA" id="ARBA00023295"/>
    </source>
</evidence>
<evidence type="ECO:0000256" key="10">
    <source>
        <dbReference type="ARBA" id="ARBA00023316"/>
    </source>
</evidence>
<keyword evidence="6 12" id="KW-0378">Hydrolase</keyword>
<dbReference type="PANTHER" id="PTHR12145:SF36">
    <property type="entry name" value="MANNAN ENDO-1,6-ALPHA-MANNOSIDASE DCW1"/>
    <property type="match status" value="1"/>
</dbReference>
<evidence type="ECO:0000313" key="15">
    <source>
        <dbReference type="Proteomes" id="UP001360560"/>
    </source>
</evidence>
<evidence type="ECO:0000256" key="7">
    <source>
        <dbReference type="ARBA" id="ARBA00023136"/>
    </source>
</evidence>
<dbReference type="Gene3D" id="1.50.10.20">
    <property type="match status" value="1"/>
</dbReference>
<dbReference type="RefSeq" id="XP_064855035.1">
    <property type="nucleotide sequence ID" value="XM_064998963.1"/>
</dbReference>
<gene>
    <name evidence="14" type="ORF">DASC09_053640</name>
</gene>
<organism evidence="14 15">
    <name type="scientific">Saccharomycopsis crataegensis</name>
    <dbReference type="NCBI Taxonomy" id="43959"/>
    <lineage>
        <taxon>Eukaryota</taxon>
        <taxon>Fungi</taxon>
        <taxon>Dikarya</taxon>
        <taxon>Ascomycota</taxon>
        <taxon>Saccharomycotina</taxon>
        <taxon>Saccharomycetes</taxon>
        <taxon>Saccharomycopsidaceae</taxon>
        <taxon>Saccharomycopsis</taxon>
    </lineage>
</organism>
<feature type="chain" id="PRO_5043753050" description="Mannan endo-1,6-alpha-mannosidase" evidence="13">
    <location>
        <begin position="18"/>
        <end position="401"/>
    </location>
</feature>
<keyword evidence="10" id="KW-0961">Cell wall biogenesis/degradation</keyword>
<dbReference type="GO" id="GO:0007117">
    <property type="term" value="P:budding cell bud growth"/>
    <property type="evidence" value="ECO:0007669"/>
    <property type="project" value="TreeGrafter"/>
</dbReference>
<evidence type="ECO:0000256" key="4">
    <source>
        <dbReference type="ARBA" id="ARBA00012350"/>
    </source>
</evidence>
<dbReference type="EMBL" id="BTFZ01000013">
    <property type="protein sequence ID" value="GMM38039.1"/>
    <property type="molecule type" value="Genomic_DNA"/>
</dbReference>
<comment type="subcellular location">
    <subcellularLocation>
        <location evidence="2">Endomembrane system</location>
    </subcellularLocation>
</comment>
<comment type="similarity">
    <text evidence="3 12">Belongs to the glycosyl hydrolase 76 family.</text>
</comment>
<evidence type="ECO:0000256" key="2">
    <source>
        <dbReference type="ARBA" id="ARBA00004308"/>
    </source>
</evidence>
<comment type="caution">
    <text evidence="14">The sequence shown here is derived from an EMBL/GenBank/DDBJ whole genome shotgun (WGS) entry which is preliminary data.</text>
</comment>
<keyword evidence="9 12" id="KW-0326">Glycosidase</keyword>
<dbReference type="PIRSF" id="PIRSF016302">
    <property type="entry name" value="Man_a_manosd"/>
    <property type="match status" value="1"/>
</dbReference>
<evidence type="ECO:0000256" key="8">
    <source>
        <dbReference type="ARBA" id="ARBA00023180"/>
    </source>
</evidence>
<evidence type="ECO:0000256" key="1">
    <source>
        <dbReference type="ARBA" id="ARBA00001452"/>
    </source>
</evidence>
<dbReference type="PANTHER" id="PTHR12145">
    <property type="entry name" value="MANNAN ENDO-1,6-ALPHA-MANNOSIDASE DCW1"/>
    <property type="match status" value="1"/>
</dbReference>
<dbReference type="GO" id="GO:0016052">
    <property type="term" value="P:carbohydrate catabolic process"/>
    <property type="evidence" value="ECO:0007669"/>
    <property type="project" value="InterPro"/>
</dbReference>
<keyword evidence="5 13" id="KW-0732">Signal</keyword>
<dbReference type="InterPro" id="IPR008928">
    <property type="entry name" value="6-hairpin_glycosidase_sf"/>
</dbReference>
<dbReference type="AlphaFoldDB" id="A0AAV5QU56"/>
<dbReference type="InterPro" id="IPR005198">
    <property type="entry name" value="Glyco_hydro_76"/>
</dbReference>
<dbReference type="GO" id="GO:0071555">
    <property type="term" value="P:cell wall organization"/>
    <property type="evidence" value="ECO:0007669"/>
    <property type="project" value="UniProtKB-KW"/>
</dbReference>
<dbReference type="GeneID" id="90076014"/>
<dbReference type="Pfam" id="PF03663">
    <property type="entry name" value="Glyco_hydro_76"/>
    <property type="match status" value="1"/>
</dbReference>
<dbReference type="SUPFAM" id="SSF48208">
    <property type="entry name" value="Six-hairpin glycosidases"/>
    <property type="match status" value="1"/>
</dbReference>
<keyword evidence="8" id="KW-0325">Glycoprotein</keyword>
<evidence type="ECO:0000256" key="5">
    <source>
        <dbReference type="ARBA" id="ARBA00022729"/>
    </source>
</evidence>
<keyword evidence="7" id="KW-0472">Membrane</keyword>
<name>A0AAV5QU56_9ASCO</name>
<comment type="function">
    <text evidence="11">Required for normal synthesis of the cell wall.</text>
</comment>
<feature type="signal peptide" evidence="13">
    <location>
        <begin position="1"/>
        <end position="17"/>
    </location>
</feature>
<dbReference type="GO" id="GO:0012505">
    <property type="term" value="C:endomembrane system"/>
    <property type="evidence" value="ECO:0007669"/>
    <property type="project" value="UniProtKB-SubCell"/>
</dbReference>
<dbReference type="GO" id="GO:0008496">
    <property type="term" value="F:mannan endo-1,6-alpha-mannosidase activity"/>
    <property type="evidence" value="ECO:0007669"/>
    <property type="project" value="UniProtKB-UniRule"/>
</dbReference>
<evidence type="ECO:0000256" key="12">
    <source>
        <dbReference type="PIRNR" id="PIRNR016302"/>
    </source>
</evidence>
<evidence type="ECO:0000256" key="13">
    <source>
        <dbReference type="SAM" id="SignalP"/>
    </source>
</evidence>
<proteinExistence type="inferred from homology"/>
<evidence type="ECO:0000256" key="11">
    <source>
        <dbReference type="ARBA" id="ARBA00054068"/>
    </source>
</evidence>
<sequence length="401" mass="44240">MLLTLLPLLFSVLGTNALDLQIDSSASICNDSQKIVDGILNYYEGLKYGGTVGMFSEPYYWWQSGEAFGSLVDFNYLCPGNSTLESIIHEGITTQLGSNNDMMVANFSTSEGNDDQGVWALTIMSAAEKGFPSPSNVSWAQVGVNIFKDMFSRWDDTCQGGIRWQIFPNNNNGYSYKNSISNGAMFTLATRLARYYNDTKYLYIADFIWSWAADIGFVVENSTDITVYDGGDISANCQDTSDEFWSYNYGVFMMGAAYFYNQTQEATWYNRVEKLLNSSIDLFFTDDGILYESQCQINSTYITCNNDQRSFRAIYARSLATTSILVPSLYDRISGLLESSAKAAAASCSGGSDNVTCGLDWSKDGWDGLYGLGEELSALEVIQNLLIKDTGAYATSGSNAS</sequence>
<evidence type="ECO:0000256" key="6">
    <source>
        <dbReference type="ARBA" id="ARBA00022801"/>
    </source>
</evidence>
<evidence type="ECO:0000256" key="3">
    <source>
        <dbReference type="ARBA" id="ARBA00009699"/>
    </source>
</evidence>
<accession>A0AAV5QU56</accession>
<reference evidence="14 15" key="1">
    <citation type="journal article" date="2023" name="Elife">
        <title>Identification of key yeast species and microbe-microbe interactions impacting larval growth of Drosophila in the wild.</title>
        <authorList>
            <person name="Mure A."/>
            <person name="Sugiura Y."/>
            <person name="Maeda R."/>
            <person name="Honda K."/>
            <person name="Sakurai N."/>
            <person name="Takahashi Y."/>
            <person name="Watada M."/>
            <person name="Katoh T."/>
            <person name="Gotoh A."/>
            <person name="Gotoh Y."/>
            <person name="Taniguchi I."/>
            <person name="Nakamura K."/>
            <person name="Hayashi T."/>
            <person name="Katayama T."/>
            <person name="Uemura T."/>
            <person name="Hattori Y."/>
        </authorList>
    </citation>
    <scope>NUCLEOTIDE SEQUENCE [LARGE SCALE GENOMIC DNA]</scope>
    <source>
        <strain evidence="14 15">SC-9</strain>
    </source>
</reference>
<protein>
    <recommendedName>
        <fullName evidence="4 12">Mannan endo-1,6-alpha-mannosidase</fullName>
        <ecNumber evidence="4 12">3.2.1.101</ecNumber>
    </recommendedName>
</protein>
<comment type="catalytic activity">
    <reaction evidence="1 12">
        <text>Random hydrolysis of (1-&gt;6)-alpha-D-mannosidic linkages in unbranched (1-&gt;6)-mannans.</text>
        <dbReference type="EC" id="3.2.1.101"/>
    </reaction>
</comment>
<dbReference type="EC" id="3.2.1.101" evidence="4 12"/>
<keyword evidence="15" id="KW-1185">Reference proteome</keyword>
<dbReference type="GO" id="GO:0009272">
    <property type="term" value="P:fungal-type cell wall biogenesis"/>
    <property type="evidence" value="ECO:0007669"/>
    <property type="project" value="TreeGrafter"/>
</dbReference>
<dbReference type="InterPro" id="IPR014480">
    <property type="entry name" value="Mannan-1_6-alpha_mannosidase"/>
</dbReference>
<dbReference type="Proteomes" id="UP001360560">
    <property type="component" value="Unassembled WGS sequence"/>
</dbReference>